<keyword evidence="5" id="KW-1185">Reference proteome</keyword>
<dbReference type="Gene3D" id="2.170.150.10">
    <property type="entry name" value="Metal Binding Protein, Guanine Nucleotide Exchange Factor, Chain A"/>
    <property type="match status" value="1"/>
</dbReference>
<feature type="domain" description="TCTP" evidence="3">
    <location>
        <begin position="1"/>
        <end position="178"/>
    </location>
</feature>
<organism evidence="4 5">
    <name type="scientific">Coemansia aciculifera</name>
    <dbReference type="NCBI Taxonomy" id="417176"/>
    <lineage>
        <taxon>Eukaryota</taxon>
        <taxon>Fungi</taxon>
        <taxon>Fungi incertae sedis</taxon>
        <taxon>Zoopagomycota</taxon>
        <taxon>Kickxellomycotina</taxon>
        <taxon>Kickxellomycetes</taxon>
        <taxon>Kickxellales</taxon>
        <taxon>Kickxellaceae</taxon>
        <taxon>Coemansia</taxon>
    </lineage>
</organism>
<evidence type="ECO:0000313" key="4">
    <source>
        <dbReference type="EMBL" id="KAJ2862153.1"/>
    </source>
</evidence>
<sequence>MLVYKDIISEDELFTDAFDMKTVGMTYEVECKMITVGPTSVDTGANASAEGEDGDEAVEEGSALVNNVIYSNRLQPTNFDKKSYTIYIKGYLKAIKAKLQEAAEKKNDPTSEEAKRFAAFEGEAMEFVKKVLKNIKDYDFYTGESMNVDGMVVLLNYREDGVTPFLTFFRDGLTEMKV</sequence>
<dbReference type="PANTHER" id="PTHR11991:SF0">
    <property type="entry name" value="TRANSLATIONALLY-CONTROLLED TUMOR PROTEIN"/>
    <property type="match status" value="1"/>
</dbReference>
<dbReference type="GO" id="GO:0005737">
    <property type="term" value="C:cytoplasm"/>
    <property type="evidence" value="ECO:0007669"/>
    <property type="project" value="TreeGrafter"/>
</dbReference>
<dbReference type="PANTHER" id="PTHR11991">
    <property type="entry name" value="TRANSLATIONALLY CONTROLLED TUMOR PROTEIN-RELATED"/>
    <property type="match status" value="1"/>
</dbReference>
<gene>
    <name evidence="4" type="ORF">GGH94_004450</name>
</gene>
<dbReference type="InterPro" id="IPR011323">
    <property type="entry name" value="Mss4/transl-control_tumour"/>
</dbReference>
<evidence type="ECO:0000256" key="1">
    <source>
        <dbReference type="ARBA" id="ARBA00014759"/>
    </source>
</evidence>
<name>A0A9W8IP81_9FUNG</name>
<protein>
    <recommendedName>
        <fullName evidence="1">Translationally-controlled tumor protein homolog</fullName>
    </recommendedName>
</protein>
<dbReference type="SUPFAM" id="SSF51316">
    <property type="entry name" value="Mss4-like"/>
    <property type="match status" value="1"/>
</dbReference>
<comment type="similarity">
    <text evidence="2">Belongs to the TCTP family.</text>
</comment>
<dbReference type="PROSITE" id="PS01003">
    <property type="entry name" value="TCTP_2"/>
    <property type="match status" value="1"/>
</dbReference>
<dbReference type="Pfam" id="PF00838">
    <property type="entry name" value="TCTP"/>
    <property type="match status" value="1"/>
</dbReference>
<dbReference type="PRINTS" id="PR01653">
    <property type="entry name" value="TCTPROTEIN"/>
</dbReference>
<dbReference type="FunFam" id="2.170.150.10:FF:000002">
    <property type="entry name" value="Translationally-controlled tumor protein homolog"/>
    <property type="match status" value="1"/>
</dbReference>
<proteinExistence type="inferred from homology"/>
<dbReference type="PROSITE" id="PS51797">
    <property type="entry name" value="TCTP_3"/>
    <property type="match status" value="1"/>
</dbReference>
<reference evidence="4" key="1">
    <citation type="submission" date="2022-07" db="EMBL/GenBank/DDBJ databases">
        <title>Phylogenomic reconstructions and comparative analyses of Kickxellomycotina fungi.</title>
        <authorList>
            <person name="Reynolds N.K."/>
            <person name="Stajich J.E."/>
            <person name="Barry K."/>
            <person name="Grigoriev I.V."/>
            <person name="Crous P."/>
            <person name="Smith M.E."/>
        </authorList>
    </citation>
    <scope>NUCLEOTIDE SEQUENCE</scope>
    <source>
        <strain evidence="4">RSA 476</strain>
    </source>
</reference>
<dbReference type="InterPro" id="IPR011057">
    <property type="entry name" value="Mss4-like_sf"/>
</dbReference>
<evidence type="ECO:0000313" key="5">
    <source>
        <dbReference type="Proteomes" id="UP001140074"/>
    </source>
</evidence>
<evidence type="ECO:0000256" key="2">
    <source>
        <dbReference type="PROSITE-ProRule" id="PRU01133"/>
    </source>
</evidence>
<dbReference type="InterPro" id="IPR018105">
    <property type="entry name" value="Translational_control_tumour_p"/>
</dbReference>
<dbReference type="Proteomes" id="UP001140074">
    <property type="component" value="Unassembled WGS sequence"/>
</dbReference>
<comment type="caution">
    <text evidence="4">The sequence shown here is derived from an EMBL/GenBank/DDBJ whole genome shotgun (WGS) entry which is preliminary data.</text>
</comment>
<dbReference type="AlphaFoldDB" id="A0A9W8IP81"/>
<accession>A0A9W8IP81</accession>
<dbReference type="InterPro" id="IPR034737">
    <property type="entry name" value="TCTP"/>
</dbReference>
<dbReference type="EMBL" id="JANBUY010000183">
    <property type="protein sequence ID" value="KAJ2862153.1"/>
    <property type="molecule type" value="Genomic_DNA"/>
</dbReference>
<dbReference type="GO" id="GO:0005509">
    <property type="term" value="F:calcium ion binding"/>
    <property type="evidence" value="ECO:0007669"/>
    <property type="project" value="TreeGrafter"/>
</dbReference>
<evidence type="ECO:0000259" key="3">
    <source>
        <dbReference type="PROSITE" id="PS51797"/>
    </source>
</evidence>
<dbReference type="InterPro" id="IPR018103">
    <property type="entry name" value="Translation_control_tumour_CS"/>
</dbReference>